<proteinExistence type="predicted"/>
<evidence type="ECO:0000313" key="4">
    <source>
        <dbReference type="Proteomes" id="UP000011958"/>
    </source>
</evidence>
<dbReference type="Proteomes" id="UP000011958">
    <property type="component" value="Unassembled WGS sequence"/>
</dbReference>
<dbReference type="VEuPathDB" id="FungiDB:PNEG_02155"/>
<keyword evidence="1" id="KW-0472">Membrane</keyword>
<dbReference type="OrthoDB" id="5596576at2759"/>
<evidence type="ECO:0000256" key="1">
    <source>
        <dbReference type="SAM" id="Phobius"/>
    </source>
</evidence>
<evidence type="ECO:0000259" key="2">
    <source>
        <dbReference type="Pfam" id="PF22786"/>
    </source>
</evidence>
<name>M7PGI3_PNEMU</name>
<dbReference type="Pfam" id="PF26174">
    <property type="entry name" value="LEA-2_1"/>
    <property type="match status" value="1"/>
</dbReference>
<dbReference type="Pfam" id="PF22786">
    <property type="entry name" value="Tag1_C"/>
    <property type="match status" value="1"/>
</dbReference>
<dbReference type="InterPro" id="IPR046368">
    <property type="entry name" value="Tag1"/>
</dbReference>
<accession>M7PGI3</accession>
<comment type="caution">
    <text evidence="3">The sequence shown here is derived from an EMBL/GenBank/DDBJ whole genome shotgun (WGS) entry which is preliminary data.</text>
</comment>
<keyword evidence="4" id="KW-1185">Reference proteome</keyword>
<evidence type="ECO:0000313" key="3">
    <source>
        <dbReference type="EMBL" id="EMR09569.1"/>
    </source>
</evidence>
<dbReference type="EMBL" id="AFWA02000012">
    <property type="protein sequence ID" value="EMR09569.1"/>
    <property type="molecule type" value="Genomic_DNA"/>
</dbReference>
<dbReference type="PANTHER" id="PTHR35895">
    <property type="entry name" value="CHROMOSOME 16, WHOLE GENOME SHOTGUN SEQUENCE"/>
    <property type="match status" value="1"/>
</dbReference>
<dbReference type="RefSeq" id="XP_007874136.1">
    <property type="nucleotide sequence ID" value="XM_007875945.1"/>
</dbReference>
<keyword evidence="1" id="KW-0812">Transmembrane</keyword>
<protein>
    <recommendedName>
        <fullName evidence="2">Tag1 C-terminal domain-containing protein</fullName>
    </recommendedName>
</protein>
<feature type="domain" description="Tag1 C-terminal" evidence="2">
    <location>
        <begin position="434"/>
        <end position="541"/>
    </location>
</feature>
<organism evidence="3 4">
    <name type="scientific">Pneumocystis murina (strain B123)</name>
    <name type="common">Mouse pneumocystis pneumonia agent</name>
    <name type="synonym">Pneumocystis carinii f. sp. muris</name>
    <dbReference type="NCBI Taxonomy" id="1069680"/>
    <lineage>
        <taxon>Eukaryota</taxon>
        <taxon>Fungi</taxon>
        <taxon>Dikarya</taxon>
        <taxon>Ascomycota</taxon>
        <taxon>Taphrinomycotina</taxon>
        <taxon>Pneumocystomycetes</taxon>
        <taxon>Pneumocystaceae</taxon>
        <taxon>Pneumocystis</taxon>
    </lineage>
</organism>
<gene>
    <name evidence="3" type="ORF">PNEG_02155</name>
</gene>
<dbReference type="InterPro" id="IPR055011">
    <property type="entry name" value="Tag1_C"/>
</dbReference>
<keyword evidence="1" id="KW-1133">Transmembrane helix</keyword>
<dbReference type="AlphaFoldDB" id="M7PGI3"/>
<sequence>MSFLKNINNDGENRVGEETPLLCNKRKFGRLKSVFERASLKIILSILKKMVIFYLIFFVIVFLISLILYIGKKNISEAYKVSFNEIDVKNVTKEGLNIQVSGCVDVDYSNIKPMIIKNLWKGFTGIVGNLRVYGFNLNIYLPDYLEKKIATVILSKIQIDIRDQHYTNFNETTFLKFDDSMVLIELFKRFCEKIFYDIKISREASFRLHFLYFLIFPVSIGRMTTIYNFPETSLDKVFDMNSLVIKDSSSDFLNAEIQLSTKIDFSISTYLPYLTWNVLVSSCDETKHVKIAKIKSYFFYIKSSKRLNITLLSRITSPNNELIDICNDTGISPLNRIVSGYFSKKHLYIYMIGDISETSMESYVPSWLLRTLTTTEIPVPLHGFPNTKFIKSIKIDKFVMKNNKEDFIYNSFWFPPSFYGIVIVKIGFPGAFDFYINITHIRLNIELSSDGIPFLKISQNDWISSTSLRPMPSILLLKTKIYDKYFKILNITVFKKILRENILHRTNNIVFYIKGNVSLKLDSRLGSFYFQKVPISGDVLVEY</sequence>
<dbReference type="HOGENOM" id="CLU_501639_0_0_1"/>
<feature type="transmembrane region" description="Helical" evidence="1">
    <location>
        <begin position="51"/>
        <end position="70"/>
    </location>
</feature>
<dbReference type="GeneID" id="19895848"/>
<reference evidence="4" key="1">
    <citation type="journal article" date="2016" name="Nat. Commun.">
        <title>Genome analysis of three Pneumocystis species reveals adaptation mechanisms to life exclusively in mammalian hosts.</title>
        <authorList>
            <person name="Ma L."/>
            <person name="Chen Z."/>
            <person name="Huang D.W."/>
            <person name="Kutty G."/>
            <person name="Ishihara M."/>
            <person name="Wang H."/>
            <person name="Abouelleil A."/>
            <person name="Bishop L."/>
            <person name="Davey E."/>
            <person name="Deng R."/>
            <person name="Deng X."/>
            <person name="Fan L."/>
            <person name="Fantoni G."/>
            <person name="Fitzgerald M."/>
            <person name="Gogineni E."/>
            <person name="Goldberg J.M."/>
            <person name="Handley G."/>
            <person name="Hu X."/>
            <person name="Huber C."/>
            <person name="Jiao X."/>
            <person name="Jones K."/>
            <person name="Levin J.Z."/>
            <person name="Liu Y."/>
            <person name="Macdonald P."/>
            <person name="Melnikov A."/>
            <person name="Raley C."/>
            <person name="Sassi M."/>
            <person name="Sherman B.T."/>
            <person name="Song X."/>
            <person name="Sykes S."/>
            <person name="Tran B."/>
            <person name="Walsh L."/>
            <person name="Xia Y."/>
            <person name="Yang J."/>
            <person name="Young S."/>
            <person name="Zeng Q."/>
            <person name="Zheng X."/>
            <person name="Stephens R."/>
            <person name="Nusbaum C."/>
            <person name="Birren B.W."/>
            <person name="Azadi P."/>
            <person name="Lempicki R.A."/>
            <person name="Cuomo C.A."/>
            <person name="Kovacs J.A."/>
        </authorList>
    </citation>
    <scope>NUCLEOTIDE SEQUENCE [LARGE SCALE GENOMIC DNA]</scope>
    <source>
        <strain evidence="4">B123</strain>
    </source>
</reference>
<dbReference type="PANTHER" id="PTHR35895:SF3">
    <property type="entry name" value="PRE-RRNA PROCESSING PROTEIN"/>
    <property type="match status" value="1"/>
</dbReference>
<dbReference type="GO" id="GO:0000329">
    <property type="term" value="C:fungal-type vacuole membrane"/>
    <property type="evidence" value="ECO:0007669"/>
    <property type="project" value="InterPro"/>
</dbReference>